<feature type="region of interest" description="Disordered" evidence="1">
    <location>
        <begin position="1"/>
        <end position="38"/>
    </location>
</feature>
<keyword evidence="3" id="KW-1185">Reference proteome</keyword>
<dbReference type="AlphaFoldDB" id="A0A915DNX8"/>
<name>A0A915DNX8_9BILA</name>
<feature type="compositionally biased region" description="Polar residues" evidence="1">
    <location>
        <begin position="8"/>
        <end position="20"/>
    </location>
</feature>
<evidence type="ECO:0000256" key="1">
    <source>
        <dbReference type="SAM" id="MobiDB-lite"/>
    </source>
</evidence>
<dbReference type="WBParaSite" id="jg21587">
    <property type="protein sequence ID" value="jg21587"/>
    <property type="gene ID" value="jg21587"/>
</dbReference>
<accession>A0A915DNX8</accession>
<feature type="domain" description="ATPase family AAA" evidence="2">
    <location>
        <begin position="63"/>
        <end position="174"/>
    </location>
</feature>
<dbReference type="InterPro" id="IPR021911">
    <property type="entry name" value="ATAD3_N"/>
</dbReference>
<feature type="region of interest" description="Disordered" evidence="1">
    <location>
        <begin position="94"/>
        <end position="114"/>
    </location>
</feature>
<sequence length="174" mass="19914">MSWIFGIKQQQQPGVPQSENCRGGQPADSNDEKSKAELERSKMAYSFDSTALERAATAAKTLKEHDLSTKQVEARIAAMQAENARAIEEERRKTLWRGNQTRETSGRLPRQLARRERACGQRAYAARISSKQEESIKKQEQLRIATIERELQLRHKYDLEESMLEVQAKARAAR</sequence>
<evidence type="ECO:0000313" key="4">
    <source>
        <dbReference type="WBParaSite" id="jg21587"/>
    </source>
</evidence>
<protein>
    <submittedName>
        <fullName evidence="4">ATPase family AAA domain-containing protein</fullName>
    </submittedName>
</protein>
<evidence type="ECO:0000313" key="3">
    <source>
        <dbReference type="Proteomes" id="UP000887574"/>
    </source>
</evidence>
<reference evidence="4" key="1">
    <citation type="submission" date="2022-11" db="UniProtKB">
        <authorList>
            <consortium name="WormBaseParasite"/>
        </authorList>
    </citation>
    <scope>IDENTIFICATION</scope>
</reference>
<dbReference type="Pfam" id="PF12037">
    <property type="entry name" value="ATAD3_N"/>
    <property type="match status" value="1"/>
</dbReference>
<evidence type="ECO:0000259" key="2">
    <source>
        <dbReference type="Pfam" id="PF12037"/>
    </source>
</evidence>
<proteinExistence type="predicted"/>
<dbReference type="Proteomes" id="UP000887574">
    <property type="component" value="Unplaced"/>
</dbReference>
<organism evidence="3 4">
    <name type="scientific">Ditylenchus dipsaci</name>
    <dbReference type="NCBI Taxonomy" id="166011"/>
    <lineage>
        <taxon>Eukaryota</taxon>
        <taxon>Metazoa</taxon>
        <taxon>Ecdysozoa</taxon>
        <taxon>Nematoda</taxon>
        <taxon>Chromadorea</taxon>
        <taxon>Rhabditida</taxon>
        <taxon>Tylenchina</taxon>
        <taxon>Tylenchomorpha</taxon>
        <taxon>Sphaerularioidea</taxon>
        <taxon>Anguinidae</taxon>
        <taxon>Anguininae</taxon>
        <taxon>Ditylenchus</taxon>
    </lineage>
</organism>